<evidence type="ECO:0000256" key="2">
    <source>
        <dbReference type="ARBA" id="ARBA00004496"/>
    </source>
</evidence>
<evidence type="ECO:0000313" key="10">
    <source>
        <dbReference type="EMBL" id="KRL97734.1"/>
    </source>
</evidence>
<dbReference type="PANTHER" id="PTHR33602">
    <property type="entry name" value="REGULATORY PROTEIN RECX FAMILY PROTEIN"/>
    <property type="match status" value="1"/>
</dbReference>
<feature type="domain" description="RecX third three-helical" evidence="8">
    <location>
        <begin position="216"/>
        <end position="259"/>
    </location>
</feature>
<dbReference type="STRING" id="1423801.FD50_GL001300"/>
<dbReference type="PANTHER" id="PTHR33602:SF1">
    <property type="entry name" value="REGULATORY PROTEIN RECX FAMILY PROTEIN"/>
    <property type="match status" value="1"/>
</dbReference>
<comment type="subcellular location">
    <subcellularLocation>
        <location evidence="2 6">Cytoplasm</location>
    </subcellularLocation>
</comment>
<dbReference type="NCBIfam" id="NF010733">
    <property type="entry name" value="PRK14135.1"/>
    <property type="match status" value="1"/>
</dbReference>
<dbReference type="Pfam" id="PF21982">
    <property type="entry name" value="RecX_HTH1"/>
    <property type="match status" value="1"/>
</dbReference>
<dbReference type="PATRIC" id="fig|1423801.4.peg.1330"/>
<keyword evidence="5 6" id="KW-0963">Cytoplasm</keyword>
<dbReference type="GO" id="GO:0005737">
    <property type="term" value="C:cytoplasm"/>
    <property type="evidence" value="ECO:0007669"/>
    <property type="project" value="UniProtKB-SubCell"/>
</dbReference>
<comment type="caution">
    <text evidence="10">The sequence shown here is derived from an EMBL/GenBank/DDBJ whole genome shotgun (WGS) entry which is preliminary data.</text>
</comment>
<evidence type="ECO:0000256" key="5">
    <source>
        <dbReference type="ARBA" id="ARBA00022490"/>
    </source>
</evidence>
<evidence type="ECO:0000256" key="3">
    <source>
        <dbReference type="ARBA" id="ARBA00009695"/>
    </source>
</evidence>
<feature type="domain" description="RecX first three-helical" evidence="9">
    <location>
        <begin position="63"/>
        <end position="100"/>
    </location>
</feature>
<dbReference type="Pfam" id="PF21981">
    <property type="entry name" value="RecX_HTH3"/>
    <property type="match status" value="2"/>
</dbReference>
<dbReference type="EMBL" id="AZFQ01000050">
    <property type="protein sequence ID" value="KRL97734.1"/>
    <property type="molecule type" value="Genomic_DNA"/>
</dbReference>
<name>A0A0R1UX69_9LACO</name>
<dbReference type="InterPro" id="IPR036388">
    <property type="entry name" value="WH-like_DNA-bd_sf"/>
</dbReference>
<reference evidence="10 11" key="1">
    <citation type="journal article" date="2015" name="Genome Announc.">
        <title>Expanding the biotechnology potential of lactobacilli through comparative genomics of 213 strains and associated genera.</title>
        <authorList>
            <person name="Sun Z."/>
            <person name="Harris H.M."/>
            <person name="McCann A."/>
            <person name="Guo C."/>
            <person name="Argimon S."/>
            <person name="Zhang W."/>
            <person name="Yang X."/>
            <person name="Jeffery I.B."/>
            <person name="Cooney J.C."/>
            <person name="Kagawa T.F."/>
            <person name="Liu W."/>
            <person name="Song Y."/>
            <person name="Salvetti E."/>
            <person name="Wrobel A."/>
            <person name="Rasinkangas P."/>
            <person name="Parkhill J."/>
            <person name="Rea M.C."/>
            <person name="O'Sullivan O."/>
            <person name="Ritari J."/>
            <person name="Douillard F.P."/>
            <person name="Paul Ross R."/>
            <person name="Yang R."/>
            <person name="Briner A.E."/>
            <person name="Felis G.E."/>
            <person name="de Vos W.M."/>
            <person name="Barrangou R."/>
            <person name="Klaenhammer T.R."/>
            <person name="Caufield P.W."/>
            <person name="Cui Y."/>
            <person name="Zhang H."/>
            <person name="O'Toole P.W."/>
        </authorList>
    </citation>
    <scope>NUCLEOTIDE SEQUENCE [LARGE SCALE GENOMIC DNA]</scope>
    <source>
        <strain evidence="10 11">DSM 16230</strain>
    </source>
</reference>
<dbReference type="Proteomes" id="UP000051166">
    <property type="component" value="Unassembled WGS sequence"/>
</dbReference>
<sequence length="265" mass="30806">MPQKITMIKTQRKKGRYNIYLDGHYSFSVSESVLIKHQLYKGQEITAQLKQILSTEDSFSQFYEKALNYLSYQLRSEKEIYTYLRKYEADPEVIAKVQQKLRLEGLVNDQKFAESYIRTMLKTSDKGFKVIQQQLRQKGIPAETITAAASEYDEATATANLQKLCLKLAKQYHNQSSKLRLQKIKQRLLSKGFSFDEITTALATLDLTNDLQSEKEALTLQFEKAAKKYHLLTSQEKKFKIKQTLYRKGFALTDIEQLLDKEIQS</sequence>
<keyword evidence="11" id="KW-1185">Reference proteome</keyword>
<feature type="domain" description="RecX second three-helical" evidence="7">
    <location>
        <begin position="108"/>
        <end position="148"/>
    </location>
</feature>
<dbReference type="InterPro" id="IPR053924">
    <property type="entry name" value="RecX_HTH_2nd"/>
</dbReference>
<dbReference type="Gene3D" id="1.10.10.10">
    <property type="entry name" value="Winged helix-like DNA-binding domain superfamily/Winged helix DNA-binding domain"/>
    <property type="match status" value="4"/>
</dbReference>
<evidence type="ECO:0000256" key="6">
    <source>
        <dbReference type="HAMAP-Rule" id="MF_01114"/>
    </source>
</evidence>
<evidence type="ECO:0000259" key="8">
    <source>
        <dbReference type="Pfam" id="PF21981"/>
    </source>
</evidence>
<feature type="domain" description="RecX third three-helical" evidence="8">
    <location>
        <begin position="159"/>
        <end position="202"/>
    </location>
</feature>
<dbReference type="AlphaFoldDB" id="A0A0R1UX69"/>
<comment type="function">
    <text evidence="1 6">Modulates RecA activity.</text>
</comment>
<dbReference type="GO" id="GO:0006282">
    <property type="term" value="P:regulation of DNA repair"/>
    <property type="evidence" value="ECO:0007669"/>
    <property type="project" value="UniProtKB-UniRule"/>
</dbReference>
<dbReference type="GeneID" id="98308611"/>
<dbReference type="OrthoDB" id="5421057at2"/>
<accession>A0A0R1UX69</accession>
<dbReference type="HAMAP" id="MF_01114">
    <property type="entry name" value="RecX"/>
    <property type="match status" value="1"/>
</dbReference>
<protein>
    <recommendedName>
        <fullName evidence="4 6">Regulatory protein RecX</fullName>
    </recommendedName>
</protein>
<gene>
    <name evidence="6" type="primary">recX</name>
    <name evidence="10" type="ORF">FD50_GL001300</name>
</gene>
<evidence type="ECO:0000313" key="11">
    <source>
        <dbReference type="Proteomes" id="UP000051166"/>
    </source>
</evidence>
<evidence type="ECO:0000259" key="7">
    <source>
        <dbReference type="Pfam" id="PF02631"/>
    </source>
</evidence>
<dbReference type="InterPro" id="IPR053925">
    <property type="entry name" value="RecX_HTH_3rd"/>
</dbReference>
<evidence type="ECO:0000259" key="9">
    <source>
        <dbReference type="Pfam" id="PF21982"/>
    </source>
</evidence>
<dbReference type="Pfam" id="PF02631">
    <property type="entry name" value="RecX_HTH2"/>
    <property type="match status" value="1"/>
</dbReference>
<evidence type="ECO:0000256" key="1">
    <source>
        <dbReference type="ARBA" id="ARBA00003529"/>
    </source>
</evidence>
<comment type="similarity">
    <text evidence="3 6">Belongs to the RecX family.</text>
</comment>
<dbReference type="RefSeq" id="WP_054757994.1">
    <property type="nucleotide sequence ID" value="NZ_AZFQ01000050.1"/>
</dbReference>
<evidence type="ECO:0000256" key="4">
    <source>
        <dbReference type="ARBA" id="ARBA00018111"/>
    </source>
</evidence>
<dbReference type="InterPro" id="IPR003783">
    <property type="entry name" value="Regulatory_RecX"/>
</dbReference>
<proteinExistence type="inferred from homology"/>
<organism evidence="10 11">
    <name type="scientific">Liquorilactobacillus satsumensis DSM 16230 = JCM 12392</name>
    <dbReference type="NCBI Taxonomy" id="1423801"/>
    <lineage>
        <taxon>Bacteria</taxon>
        <taxon>Bacillati</taxon>
        <taxon>Bacillota</taxon>
        <taxon>Bacilli</taxon>
        <taxon>Lactobacillales</taxon>
        <taxon>Lactobacillaceae</taxon>
        <taxon>Liquorilactobacillus</taxon>
    </lineage>
</organism>
<dbReference type="InterPro" id="IPR053926">
    <property type="entry name" value="RecX_HTH_1st"/>
</dbReference>